<gene>
    <name evidence="2" type="ORF">F9278_07915</name>
</gene>
<evidence type="ECO:0000256" key="1">
    <source>
        <dbReference type="SAM" id="MobiDB-lite"/>
    </source>
</evidence>
<dbReference type="KEGG" id="sphv:F9278_07915"/>
<dbReference type="EMBL" id="CP045096">
    <property type="protein sequence ID" value="QFQ96130.1"/>
    <property type="molecule type" value="Genomic_DNA"/>
</dbReference>
<keyword evidence="3" id="KW-1185">Reference proteome</keyword>
<organism evidence="2 3">
    <name type="scientific">Streptomyces phaeolivaceus</name>
    <dbReference type="NCBI Taxonomy" id="2653200"/>
    <lineage>
        <taxon>Bacteria</taxon>
        <taxon>Bacillati</taxon>
        <taxon>Actinomycetota</taxon>
        <taxon>Actinomycetes</taxon>
        <taxon>Kitasatosporales</taxon>
        <taxon>Streptomycetaceae</taxon>
        <taxon>Streptomyces</taxon>
    </lineage>
</organism>
<evidence type="ECO:0000313" key="2">
    <source>
        <dbReference type="EMBL" id="QFQ96130.1"/>
    </source>
</evidence>
<sequence>MFRDGCRRGGASASREVRRCSRVEISPHRQRGPRAPELSSPHAAEPAVDGNGVPRTESLGAPFTNQDTRVRRTPPNSGIGGAGRAPHRPWGVANVTAGKVFPGVGIQSSRCR</sequence>
<protein>
    <submittedName>
        <fullName evidence="2">Uncharacterized protein</fullName>
    </submittedName>
</protein>
<proteinExistence type="predicted"/>
<evidence type="ECO:0000313" key="3">
    <source>
        <dbReference type="Proteomes" id="UP000327294"/>
    </source>
</evidence>
<accession>A0A5P8JZI7</accession>
<dbReference type="Proteomes" id="UP000327294">
    <property type="component" value="Chromosome"/>
</dbReference>
<name>A0A5P8JZI7_9ACTN</name>
<feature type="compositionally biased region" description="Basic and acidic residues" evidence="1">
    <location>
        <begin position="15"/>
        <end position="27"/>
    </location>
</feature>
<dbReference type="AlphaFoldDB" id="A0A5P8JZI7"/>
<feature type="region of interest" description="Disordered" evidence="1">
    <location>
        <begin position="1"/>
        <end position="91"/>
    </location>
</feature>
<reference evidence="2 3" key="1">
    <citation type="submission" date="2019-10" db="EMBL/GenBank/DDBJ databases">
        <title>Streptomyces sp. strain GY16 isolated from leaves of Broussonetia papyrifera.</title>
        <authorList>
            <person name="Mo P."/>
        </authorList>
    </citation>
    <scope>NUCLEOTIDE SEQUENCE [LARGE SCALE GENOMIC DNA]</scope>
    <source>
        <strain evidence="2 3">GY16</strain>
    </source>
</reference>